<dbReference type="EMBL" id="JAVDYB010000001">
    <property type="protein sequence ID" value="MDR7276661.1"/>
    <property type="molecule type" value="Genomic_DNA"/>
</dbReference>
<evidence type="ECO:0000256" key="1">
    <source>
        <dbReference type="ARBA" id="ARBA00023015"/>
    </source>
</evidence>
<evidence type="ECO:0000256" key="2">
    <source>
        <dbReference type="ARBA" id="ARBA00023125"/>
    </source>
</evidence>
<evidence type="ECO:0000256" key="4">
    <source>
        <dbReference type="PROSITE-ProRule" id="PRU00335"/>
    </source>
</evidence>
<keyword evidence="1" id="KW-0805">Transcription regulation</keyword>
<dbReference type="InterPro" id="IPR036271">
    <property type="entry name" value="Tet_transcr_reg_TetR-rel_C_sf"/>
</dbReference>
<dbReference type="InterPro" id="IPR009057">
    <property type="entry name" value="Homeodomain-like_sf"/>
</dbReference>
<dbReference type="PANTHER" id="PTHR30055:SF234">
    <property type="entry name" value="HTH-TYPE TRANSCRIPTIONAL REGULATOR BETI"/>
    <property type="match status" value="1"/>
</dbReference>
<accession>A0AAE3YQB4</accession>
<keyword evidence="3" id="KW-0804">Transcription</keyword>
<proteinExistence type="predicted"/>
<dbReference type="Pfam" id="PF21597">
    <property type="entry name" value="TetR_C_43"/>
    <property type="match status" value="1"/>
</dbReference>
<name>A0AAE3YQB4_9ACTN</name>
<feature type="DNA-binding region" description="H-T-H motif" evidence="4">
    <location>
        <begin position="33"/>
        <end position="52"/>
    </location>
</feature>
<keyword evidence="2 4" id="KW-0238">DNA-binding</keyword>
<dbReference type="Proteomes" id="UP001183643">
    <property type="component" value="Unassembled WGS sequence"/>
</dbReference>
<sequence>MAEGTARRADAAQNRERILTAAREELARAADVSMHAIAKRAGVGQGTLYRHFPTREALLLAVYRHDVTELVDAATTLLAETPDPVLALRRWLDRLASFGRVKHGLAGALHAATYADLSAGHYRPVVEAIALLLRAGRDAGRIRDDADAEHLLLLVGFLWRGDPDPDRDRRNGHLLDIVLDGLSTAPRIPLPRR</sequence>
<evidence type="ECO:0000313" key="6">
    <source>
        <dbReference type="EMBL" id="MDR7276661.1"/>
    </source>
</evidence>
<feature type="domain" description="HTH tetR-type" evidence="5">
    <location>
        <begin position="12"/>
        <end position="70"/>
    </location>
</feature>
<keyword evidence="7" id="KW-1185">Reference proteome</keyword>
<evidence type="ECO:0000313" key="7">
    <source>
        <dbReference type="Proteomes" id="UP001183643"/>
    </source>
</evidence>
<gene>
    <name evidence="6" type="ORF">J2S41_003439</name>
</gene>
<comment type="caution">
    <text evidence="6">The sequence shown here is derived from an EMBL/GenBank/DDBJ whole genome shotgun (WGS) entry which is preliminary data.</text>
</comment>
<dbReference type="PANTHER" id="PTHR30055">
    <property type="entry name" value="HTH-TYPE TRANSCRIPTIONAL REGULATOR RUTR"/>
    <property type="match status" value="1"/>
</dbReference>
<dbReference type="SUPFAM" id="SSF46689">
    <property type="entry name" value="Homeodomain-like"/>
    <property type="match status" value="1"/>
</dbReference>
<organism evidence="6 7">
    <name type="scientific">Catenuloplanes atrovinosus</name>
    <dbReference type="NCBI Taxonomy" id="137266"/>
    <lineage>
        <taxon>Bacteria</taxon>
        <taxon>Bacillati</taxon>
        <taxon>Actinomycetota</taxon>
        <taxon>Actinomycetes</taxon>
        <taxon>Micromonosporales</taxon>
        <taxon>Micromonosporaceae</taxon>
        <taxon>Catenuloplanes</taxon>
    </lineage>
</organism>
<dbReference type="AlphaFoldDB" id="A0AAE3YQB4"/>
<dbReference type="InterPro" id="IPR050109">
    <property type="entry name" value="HTH-type_TetR-like_transc_reg"/>
</dbReference>
<dbReference type="Pfam" id="PF00440">
    <property type="entry name" value="TetR_N"/>
    <property type="match status" value="1"/>
</dbReference>
<dbReference type="RefSeq" id="WP_310368882.1">
    <property type="nucleotide sequence ID" value="NZ_JAVDYB010000001.1"/>
</dbReference>
<evidence type="ECO:0000259" key="5">
    <source>
        <dbReference type="PROSITE" id="PS50977"/>
    </source>
</evidence>
<dbReference type="Gene3D" id="1.10.357.10">
    <property type="entry name" value="Tetracycline Repressor, domain 2"/>
    <property type="match status" value="1"/>
</dbReference>
<dbReference type="GO" id="GO:0003700">
    <property type="term" value="F:DNA-binding transcription factor activity"/>
    <property type="evidence" value="ECO:0007669"/>
    <property type="project" value="TreeGrafter"/>
</dbReference>
<protein>
    <submittedName>
        <fullName evidence="6">AcrR family transcriptional regulator</fullName>
    </submittedName>
</protein>
<dbReference type="PROSITE" id="PS50977">
    <property type="entry name" value="HTH_TETR_2"/>
    <property type="match status" value="1"/>
</dbReference>
<dbReference type="GO" id="GO:0000976">
    <property type="term" value="F:transcription cis-regulatory region binding"/>
    <property type="evidence" value="ECO:0007669"/>
    <property type="project" value="TreeGrafter"/>
</dbReference>
<dbReference type="SUPFAM" id="SSF48498">
    <property type="entry name" value="Tetracyclin repressor-like, C-terminal domain"/>
    <property type="match status" value="1"/>
</dbReference>
<dbReference type="InterPro" id="IPR049445">
    <property type="entry name" value="TetR_SbtR-like_C"/>
</dbReference>
<reference evidence="6" key="1">
    <citation type="submission" date="2023-07" db="EMBL/GenBank/DDBJ databases">
        <title>Sequencing the genomes of 1000 actinobacteria strains.</title>
        <authorList>
            <person name="Klenk H.-P."/>
        </authorList>
    </citation>
    <scope>NUCLEOTIDE SEQUENCE</scope>
    <source>
        <strain evidence="6">DSM 44707</strain>
    </source>
</reference>
<dbReference type="InterPro" id="IPR001647">
    <property type="entry name" value="HTH_TetR"/>
</dbReference>
<evidence type="ECO:0000256" key="3">
    <source>
        <dbReference type="ARBA" id="ARBA00023163"/>
    </source>
</evidence>